<dbReference type="EMBL" id="AMZH03000424">
    <property type="protein sequence ID" value="RRT83834.1"/>
    <property type="molecule type" value="Genomic_DNA"/>
</dbReference>
<sequence length="95" mass="11077">MSRRSTPTTPFRARSRNARPKKPSRSTDQTRIRSEEIERIGRSLRRIDRLEGGEERGERRGEERRSDPRKGNGLQGEGLLRKRPRSQVEGARVLR</sequence>
<dbReference type="Proteomes" id="UP000287651">
    <property type="component" value="Unassembled WGS sequence"/>
</dbReference>
<evidence type="ECO:0000313" key="3">
    <source>
        <dbReference type="Proteomes" id="UP000287651"/>
    </source>
</evidence>
<dbReference type="AlphaFoldDB" id="A0A427B5T5"/>
<proteinExistence type="predicted"/>
<organism evidence="2 3">
    <name type="scientific">Ensete ventricosum</name>
    <name type="common">Abyssinian banana</name>
    <name type="synonym">Musa ensete</name>
    <dbReference type="NCBI Taxonomy" id="4639"/>
    <lineage>
        <taxon>Eukaryota</taxon>
        <taxon>Viridiplantae</taxon>
        <taxon>Streptophyta</taxon>
        <taxon>Embryophyta</taxon>
        <taxon>Tracheophyta</taxon>
        <taxon>Spermatophyta</taxon>
        <taxon>Magnoliopsida</taxon>
        <taxon>Liliopsida</taxon>
        <taxon>Zingiberales</taxon>
        <taxon>Musaceae</taxon>
        <taxon>Ensete</taxon>
    </lineage>
</organism>
<comment type="caution">
    <text evidence="2">The sequence shown here is derived from an EMBL/GenBank/DDBJ whole genome shotgun (WGS) entry which is preliminary data.</text>
</comment>
<name>A0A427B5T5_ENSVE</name>
<feature type="region of interest" description="Disordered" evidence="1">
    <location>
        <begin position="1"/>
        <end position="95"/>
    </location>
</feature>
<gene>
    <name evidence="2" type="ORF">B296_00013292</name>
</gene>
<accession>A0A427B5T5</accession>
<evidence type="ECO:0000256" key="1">
    <source>
        <dbReference type="SAM" id="MobiDB-lite"/>
    </source>
</evidence>
<protein>
    <submittedName>
        <fullName evidence="2">Uncharacterized protein</fullName>
    </submittedName>
</protein>
<evidence type="ECO:0000313" key="2">
    <source>
        <dbReference type="EMBL" id="RRT83834.1"/>
    </source>
</evidence>
<feature type="compositionally biased region" description="Basic residues" evidence="1">
    <location>
        <begin position="13"/>
        <end position="24"/>
    </location>
</feature>
<reference evidence="2 3" key="1">
    <citation type="journal article" date="2014" name="Agronomy (Basel)">
        <title>A Draft Genome Sequence for Ensete ventricosum, the Drought-Tolerant Tree Against Hunger.</title>
        <authorList>
            <person name="Harrison J."/>
            <person name="Moore K.A."/>
            <person name="Paszkiewicz K."/>
            <person name="Jones T."/>
            <person name="Grant M."/>
            <person name="Ambacheew D."/>
            <person name="Muzemil S."/>
            <person name="Studholme D.J."/>
        </authorList>
    </citation>
    <scope>NUCLEOTIDE SEQUENCE [LARGE SCALE GENOMIC DNA]</scope>
</reference>
<feature type="compositionally biased region" description="Basic and acidic residues" evidence="1">
    <location>
        <begin position="28"/>
        <end position="70"/>
    </location>
</feature>